<dbReference type="Proteomes" id="UP000503447">
    <property type="component" value="Chromosome"/>
</dbReference>
<sequence length="180" mass="19328">MQPEQPETPHTENDLPVAEPVRPVRSRRGADRVREAVGTRRVVRAVLVAVAVTLTAVFVAAFRINPYDADGTPRTMSTHTQLGLAPCNFVLLTGKPCPSCGMTTSFALLVRGDVVASARANWVGSVICVLWALGLVWSAASGVWGKPLFVPRGRGELLFTVITGVVLTLMLARWAAVLLQ</sequence>
<feature type="transmembrane region" description="Helical" evidence="2">
    <location>
        <begin position="42"/>
        <end position="64"/>
    </location>
</feature>
<name>A0A6M5YYG9_9BACT</name>
<organism evidence="3 4">
    <name type="scientific">Frigoriglobus tundricola</name>
    <dbReference type="NCBI Taxonomy" id="2774151"/>
    <lineage>
        <taxon>Bacteria</taxon>
        <taxon>Pseudomonadati</taxon>
        <taxon>Planctomycetota</taxon>
        <taxon>Planctomycetia</taxon>
        <taxon>Gemmatales</taxon>
        <taxon>Gemmataceae</taxon>
        <taxon>Frigoriglobus</taxon>
    </lineage>
</organism>
<dbReference type="Pfam" id="PF10825">
    <property type="entry name" value="DUF2752"/>
    <property type="match status" value="1"/>
</dbReference>
<reference evidence="4" key="1">
    <citation type="submission" date="2020-05" db="EMBL/GenBank/DDBJ databases">
        <title>Frigoriglobus tundricola gen. nov., sp. nov., a psychrotolerant cellulolytic planctomycete of the family Gemmataceae with two divergent copies of 16S rRNA gene.</title>
        <authorList>
            <person name="Kulichevskaya I.S."/>
            <person name="Ivanova A.A."/>
            <person name="Naumoff D.G."/>
            <person name="Beletsky A.V."/>
            <person name="Rijpstra W.I.C."/>
            <person name="Sinninghe Damste J.S."/>
            <person name="Mardanov A.V."/>
            <person name="Ravin N.V."/>
            <person name="Dedysh S.N."/>
        </authorList>
    </citation>
    <scope>NUCLEOTIDE SEQUENCE [LARGE SCALE GENOMIC DNA]</scope>
    <source>
        <strain evidence="4">PL17</strain>
    </source>
</reference>
<evidence type="ECO:0000313" key="4">
    <source>
        <dbReference type="Proteomes" id="UP000503447"/>
    </source>
</evidence>
<proteinExistence type="predicted"/>
<evidence type="ECO:0000256" key="1">
    <source>
        <dbReference type="SAM" id="MobiDB-lite"/>
    </source>
</evidence>
<keyword evidence="2" id="KW-0812">Transmembrane</keyword>
<feature type="region of interest" description="Disordered" evidence="1">
    <location>
        <begin position="1"/>
        <end position="31"/>
    </location>
</feature>
<feature type="transmembrane region" description="Helical" evidence="2">
    <location>
        <begin position="157"/>
        <end position="176"/>
    </location>
</feature>
<evidence type="ECO:0000313" key="3">
    <source>
        <dbReference type="EMBL" id="QJW97962.1"/>
    </source>
</evidence>
<keyword evidence="2" id="KW-1133">Transmembrane helix</keyword>
<evidence type="ECO:0008006" key="5">
    <source>
        <dbReference type="Google" id="ProtNLM"/>
    </source>
</evidence>
<dbReference type="RefSeq" id="WP_227254442.1">
    <property type="nucleotide sequence ID" value="NZ_CP053452.2"/>
</dbReference>
<keyword evidence="2" id="KW-0472">Membrane</keyword>
<gene>
    <name evidence="3" type="ORF">FTUN_5542</name>
</gene>
<keyword evidence="4" id="KW-1185">Reference proteome</keyword>
<accession>A0A6M5YYG9</accession>
<dbReference type="KEGG" id="ftj:FTUN_5542"/>
<dbReference type="AlphaFoldDB" id="A0A6M5YYG9"/>
<feature type="transmembrane region" description="Helical" evidence="2">
    <location>
        <begin position="122"/>
        <end position="145"/>
    </location>
</feature>
<protein>
    <recommendedName>
        <fullName evidence="5">DUF2752 domain-containing protein</fullName>
    </recommendedName>
</protein>
<dbReference type="InterPro" id="IPR021215">
    <property type="entry name" value="DUF2752"/>
</dbReference>
<evidence type="ECO:0000256" key="2">
    <source>
        <dbReference type="SAM" id="Phobius"/>
    </source>
</evidence>
<dbReference type="EMBL" id="CP053452">
    <property type="protein sequence ID" value="QJW97962.1"/>
    <property type="molecule type" value="Genomic_DNA"/>
</dbReference>